<dbReference type="PANTHER" id="PTHR11748:SF119">
    <property type="entry name" value="D-2-HYDROXYGLUTARATE DEHYDROGENASE"/>
    <property type="match status" value="1"/>
</dbReference>
<comment type="caution">
    <text evidence="6">The sequence shown here is derived from an EMBL/GenBank/DDBJ whole genome shotgun (WGS) entry which is preliminary data.</text>
</comment>
<accession>A0ABP8I8Y9</accession>
<dbReference type="EMBL" id="BAABGJ010000079">
    <property type="protein sequence ID" value="GAA4353901.1"/>
    <property type="molecule type" value="Genomic_DNA"/>
</dbReference>
<evidence type="ECO:0000256" key="3">
    <source>
        <dbReference type="ARBA" id="ARBA00022827"/>
    </source>
</evidence>
<evidence type="ECO:0000256" key="4">
    <source>
        <dbReference type="ARBA" id="ARBA00023002"/>
    </source>
</evidence>
<dbReference type="PANTHER" id="PTHR11748">
    <property type="entry name" value="D-LACTATE DEHYDROGENASE"/>
    <property type="match status" value="1"/>
</dbReference>
<dbReference type="SUPFAM" id="SSF55103">
    <property type="entry name" value="FAD-linked oxidases, C-terminal domain"/>
    <property type="match status" value="1"/>
</dbReference>
<evidence type="ECO:0000313" key="6">
    <source>
        <dbReference type="EMBL" id="GAA4353901.1"/>
    </source>
</evidence>
<organism evidence="6 7">
    <name type="scientific">Variovorax defluvii</name>
    <dbReference type="NCBI Taxonomy" id="913761"/>
    <lineage>
        <taxon>Bacteria</taxon>
        <taxon>Pseudomonadati</taxon>
        <taxon>Pseudomonadota</taxon>
        <taxon>Betaproteobacteria</taxon>
        <taxon>Burkholderiales</taxon>
        <taxon>Comamonadaceae</taxon>
        <taxon>Variovorax</taxon>
    </lineage>
</organism>
<sequence>MSASLRAGQAEPPPLARQDQLIRRLSAAIQGEVRFDTGSRALYSADASNYRQVPIGVVVPRSVDDIIATVAVCREFDVPVLARGGGTSMCGQSVNVAVVIDTSKYVNRVLEVDPQQRLALVEPGVVCDVLRDAAEEHALTYAPDPATHSRCTLGGMIGNNSCGPHSVMSGKTEENIEALEVLTYDGARFWVGPTSEEELERIIRAGGRQGEIYAGLKALRDKYADEIRARFPDIRRRVSGYNLNQLLPENGFNVARALVGSEGTCALTLHARTNLVASPQGRVVLVCGYPDIYLAGDAVPTLLPFEPIAMEGLDERIVGGLRVRKWKLDDVALLPAGSAWIMVEFGADTREAAAQRAREVMAELARLPQAPSMFLAEDAKTQARLWSIREQGASATSMSDVPGEPDPIVGWEDAAVDPARLGDYLREFQQLIDRCGYKTSLYGHFGDGCIHARITFDLRSEAGLAQWRAFLVDASKLVVKYGGSLNGEHGDGRAKSEFLPIMFGDTLMQAFREFKEIWDPRHKLNPHIIVDPYRADEHLRMGPDYQPLRPVTHFSFADKQASFTRAVEHCIGMGKCRAKQAGTMCPSYRATGEERYSTRGRSRLLFEMLRGEVITDKWRSEEVKEALDHCLACKGCKSDCPTHVDMATYKAEFLSHYYETKARPVQAYSMGMIGRWAPLAAALPALTNLVTQTPGLRSVAKAISGIAPERDIARFAPRPFRKLFRAHKSKGTGDRRVMLWPDTFNNHFHPETAMAAVRVLEHAGYKVEIPSMRLCCGRPLYDFGLLEQAKRQLREILDALRPAIEAGVPLVGLEPACVAVFRDEMVNLFPDDAQAVALASRTFMFSEFLVKQARYKPPQLKMKAIVHGHCHQKAVAGMGDEIALLGAMGLDFDLLDSGCCGMAGSFGFDKDKVELSKQIGEMVLLPAVRAATADTLVVTNGYSCREQIAQGAKREALHLAEVIDLAIQRQGSAREQLHHAEKKVPEAEIE</sequence>
<dbReference type="InterPro" id="IPR016164">
    <property type="entry name" value="FAD-linked_Oxase-like_C"/>
</dbReference>
<dbReference type="InterPro" id="IPR004017">
    <property type="entry name" value="Cys_rich_dom"/>
</dbReference>
<dbReference type="PROSITE" id="PS51387">
    <property type="entry name" value="FAD_PCMH"/>
    <property type="match status" value="1"/>
</dbReference>
<evidence type="ECO:0000256" key="2">
    <source>
        <dbReference type="ARBA" id="ARBA00022630"/>
    </source>
</evidence>
<reference evidence="7" key="1">
    <citation type="journal article" date="2019" name="Int. J. Syst. Evol. Microbiol.">
        <title>The Global Catalogue of Microorganisms (GCM) 10K type strain sequencing project: providing services to taxonomists for standard genome sequencing and annotation.</title>
        <authorList>
            <consortium name="The Broad Institute Genomics Platform"/>
            <consortium name="The Broad Institute Genome Sequencing Center for Infectious Disease"/>
            <person name="Wu L."/>
            <person name="Ma J."/>
        </authorList>
    </citation>
    <scope>NUCLEOTIDE SEQUENCE [LARGE SCALE GENOMIC DNA]</scope>
    <source>
        <strain evidence="7">JCM 17804</strain>
    </source>
</reference>
<dbReference type="Pfam" id="PF02754">
    <property type="entry name" value="CCG"/>
    <property type="match status" value="2"/>
</dbReference>
<dbReference type="Pfam" id="PF02913">
    <property type="entry name" value="FAD-oxidase_C"/>
    <property type="match status" value="1"/>
</dbReference>
<dbReference type="SUPFAM" id="SSF56176">
    <property type="entry name" value="FAD-binding/transporter-associated domain-like"/>
    <property type="match status" value="1"/>
</dbReference>
<protein>
    <submittedName>
        <fullName evidence="6">FAD-binding and (Fe-S)-binding domain-containing protein</fullName>
    </submittedName>
</protein>
<evidence type="ECO:0000313" key="7">
    <source>
        <dbReference type="Proteomes" id="UP001500975"/>
    </source>
</evidence>
<dbReference type="InterPro" id="IPR004113">
    <property type="entry name" value="FAD-bd_oxidored_4_C"/>
</dbReference>
<dbReference type="Pfam" id="PF13183">
    <property type="entry name" value="Fer4_8"/>
    <property type="match status" value="1"/>
</dbReference>
<evidence type="ECO:0000259" key="5">
    <source>
        <dbReference type="PROSITE" id="PS51387"/>
    </source>
</evidence>
<dbReference type="InterPro" id="IPR016166">
    <property type="entry name" value="FAD-bd_PCMH"/>
</dbReference>
<keyword evidence="4" id="KW-0560">Oxidoreductase</keyword>
<keyword evidence="7" id="KW-1185">Reference proteome</keyword>
<proteinExistence type="predicted"/>
<evidence type="ECO:0000256" key="1">
    <source>
        <dbReference type="ARBA" id="ARBA00001974"/>
    </source>
</evidence>
<dbReference type="Gene3D" id="3.30.70.2740">
    <property type="match status" value="1"/>
</dbReference>
<dbReference type="SUPFAM" id="SSF46548">
    <property type="entry name" value="alpha-helical ferredoxin"/>
    <property type="match status" value="1"/>
</dbReference>
<dbReference type="Gene3D" id="3.30.465.10">
    <property type="match status" value="1"/>
</dbReference>
<keyword evidence="3" id="KW-0274">FAD</keyword>
<name>A0ABP8I8Y9_9BURK</name>
<feature type="domain" description="FAD-binding PCMH-type" evidence="5">
    <location>
        <begin position="50"/>
        <end position="278"/>
    </location>
</feature>
<dbReference type="InterPro" id="IPR017896">
    <property type="entry name" value="4Fe4S_Fe-S-bd"/>
</dbReference>
<dbReference type="Pfam" id="PF01565">
    <property type="entry name" value="FAD_binding_4"/>
    <property type="match status" value="1"/>
</dbReference>
<dbReference type="InterPro" id="IPR006094">
    <property type="entry name" value="Oxid_FAD_bind_N"/>
</dbReference>
<comment type="cofactor">
    <cofactor evidence="1">
        <name>FAD</name>
        <dbReference type="ChEBI" id="CHEBI:57692"/>
    </cofactor>
</comment>
<dbReference type="InterPro" id="IPR036318">
    <property type="entry name" value="FAD-bd_PCMH-like_sf"/>
</dbReference>
<dbReference type="InterPro" id="IPR016169">
    <property type="entry name" value="FAD-bd_PCMH_sub2"/>
</dbReference>
<dbReference type="Proteomes" id="UP001500975">
    <property type="component" value="Unassembled WGS sequence"/>
</dbReference>
<gene>
    <name evidence="6" type="ORF">GCM10023165_44620</name>
</gene>
<keyword evidence="2" id="KW-0285">Flavoprotein</keyword>